<feature type="domain" description="Pectinesterase catalytic" evidence="9">
    <location>
        <begin position="101"/>
        <end position="235"/>
    </location>
</feature>
<dbReference type="InterPro" id="IPR012334">
    <property type="entry name" value="Pectin_lyas_fold"/>
</dbReference>
<dbReference type="SUPFAM" id="SSF51126">
    <property type="entry name" value="Pectin lyase-like"/>
    <property type="match status" value="2"/>
</dbReference>
<keyword evidence="6" id="KW-0378">Hydrolase</keyword>
<feature type="region of interest" description="Disordered" evidence="8">
    <location>
        <begin position="301"/>
        <end position="328"/>
    </location>
</feature>
<evidence type="ECO:0000256" key="8">
    <source>
        <dbReference type="SAM" id="MobiDB-lite"/>
    </source>
</evidence>
<dbReference type="PANTHER" id="PTHR31321:SF134">
    <property type="entry name" value="PECTINESTERASE"/>
    <property type="match status" value="1"/>
</dbReference>
<dbReference type="PANTHER" id="PTHR31321">
    <property type="entry name" value="ACYL-COA THIOESTER HYDROLASE YBHC-RELATED"/>
    <property type="match status" value="1"/>
</dbReference>
<keyword evidence="5" id="KW-0964">Secreted</keyword>
<evidence type="ECO:0000256" key="6">
    <source>
        <dbReference type="ARBA" id="ARBA00022801"/>
    </source>
</evidence>
<dbReference type="Pfam" id="PF01095">
    <property type="entry name" value="Pectinesterase"/>
    <property type="match status" value="2"/>
</dbReference>
<evidence type="ECO:0000313" key="10">
    <source>
        <dbReference type="EMBL" id="KAL2326475.1"/>
    </source>
</evidence>
<organism evidence="10 11">
    <name type="scientific">Flemingia macrophylla</name>
    <dbReference type="NCBI Taxonomy" id="520843"/>
    <lineage>
        <taxon>Eukaryota</taxon>
        <taxon>Viridiplantae</taxon>
        <taxon>Streptophyta</taxon>
        <taxon>Embryophyta</taxon>
        <taxon>Tracheophyta</taxon>
        <taxon>Spermatophyta</taxon>
        <taxon>Magnoliopsida</taxon>
        <taxon>eudicotyledons</taxon>
        <taxon>Gunneridae</taxon>
        <taxon>Pentapetalae</taxon>
        <taxon>rosids</taxon>
        <taxon>fabids</taxon>
        <taxon>Fabales</taxon>
        <taxon>Fabaceae</taxon>
        <taxon>Papilionoideae</taxon>
        <taxon>50 kb inversion clade</taxon>
        <taxon>NPAAA clade</taxon>
        <taxon>indigoferoid/millettioid clade</taxon>
        <taxon>Phaseoleae</taxon>
        <taxon>Flemingia</taxon>
    </lineage>
</organism>
<evidence type="ECO:0000256" key="4">
    <source>
        <dbReference type="ARBA" id="ARBA00013229"/>
    </source>
</evidence>
<evidence type="ECO:0000259" key="9">
    <source>
        <dbReference type="Pfam" id="PF01095"/>
    </source>
</evidence>
<reference evidence="10 11" key="1">
    <citation type="submission" date="2024-08" db="EMBL/GenBank/DDBJ databases">
        <title>Insights into the chromosomal genome structure of Flemingia macrophylla.</title>
        <authorList>
            <person name="Ding Y."/>
            <person name="Zhao Y."/>
            <person name="Bi W."/>
            <person name="Wu M."/>
            <person name="Zhao G."/>
            <person name="Gong Y."/>
            <person name="Li W."/>
            <person name="Zhang P."/>
        </authorList>
    </citation>
    <scope>NUCLEOTIDE SEQUENCE [LARGE SCALE GENOMIC DNA]</scope>
    <source>
        <strain evidence="10">DYQJB</strain>
        <tissue evidence="10">Leaf</tissue>
    </source>
</reference>
<proteinExistence type="inferred from homology"/>
<comment type="similarity">
    <text evidence="3">Belongs to the pectinesterase family.</text>
</comment>
<sequence length="628" mass="70678">MKTVTMQPSCITSTSTHHNYYQDITDEAKLLLDSSRDLLESSPLGFREGKRQERMNYDIETSPISFGESPKSRSYPTLTLITSIGRNLCESQNCVNPPKTIIVSQSCTANFKIIQSAIDFVSAENSQWVRIQISPGTYKEQVLIPMNKQCIYLEGAGSQFTRIEYLNSQAKNIIATGITFTNTLNNPVDDIEITQATAAWIEGDKCAFFNCSFLGVQDTLYDKLGRHYYHNCYIKVGLISYMGMVKQSLRETMTFVEEGNIGPGADESQRVKWMKHINGSQLNQFLDISFIDNEGWIAKDDGYDQRPEGGKQSCTKEEDKMRQENTRRKEQLRKENKEIRQTVETLQQVVQNNQRLGEGDLKMEHVTWRLKQSLDMMKNIDITKLSLAKSIANIFKSLGRLLLESVCDTCKRLLGWTHLRAVPLIACNVGESQNCANPPKVIYVSKSSFKTVQSAIDSVPAGNTQWIHIQISAGNTFNHPIFGETITQAYAAQIQADKCAFFNCAFIGVQDTLYDQYGRHYYHNCYIRGGIDFIFGNGQSIFEASIIYYSLGRYGAPRQGSITAQERRSPYDTSGFVFKRCTISGTEGIQTLLGRSLTAYARVIVADSYLSDVIAPEGWSALSYGGHE</sequence>
<accession>A0ABD1LSG7</accession>
<gene>
    <name evidence="10" type="ORF">Fmac_025533</name>
</gene>
<comment type="pathway">
    <text evidence="2">Glycan metabolism; pectin degradation; 2-dehydro-3-deoxy-D-gluconate from pectin: step 1/5.</text>
</comment>
<comment type="caution">
    <text evidence="10">The sequence shown here is derived from an EMBL/GenBank/DDBJ whole genome shotgun (WGS) entry which is preliminary data.</text>
</comment>
<dbReference type="InterPro" id="IPR011050">
    <property type="entry name" value="Pectin_lyase_fold/virulence"/>
</dbReference>
<evidence type="ECO:0000313" key="11">
    <source>
        <dbReference type="Proteomes" id="UP001603857"/>
    </source>
</evidence>
<evidence type="ECO:0000256" key="1">
    <source>
        <dbReference type="ARBA" id="ARBA00004191"/>
    </source>
</evidence>
<comment type="subcellular location">
    <subcellularLocation>
        <location evidence="1">Secreted</location>
        <location evidence="1">Cell wall</location>
    </subcellularLocation>
</comment>
<dbReference type="EMBL" id="JBGMDY010000008">
    <property type="protein sequence ID" value="KAL2326475.1"/>
    <property type="molecule type" value="Genomic_DNA"/>
</dbReference>
<dbReference type="Proteomes" id="UP001603857">
    <property type="component" value="Unassembled WGS sequence"/>
</dbReference>
<evidence type="ECO:0000256" key="2">
    <source>
        <dbReference type="ARBA" id="ARBA00005184"/>
    </source>
</evidence>
<dbReference type="GO" id="GO:0030599">
    <property type="term" value="F:pectinesterase activity"/>
    <property type="evidence" value="ECO:0007669"/>
    <property type="project" value="UniProtKB-EC"/>
</dbReference>
<protein>
    <recommendedName>
        <fullName evidence="4">pectinesterase</fullName>
        <ecNumber evidence="4">3.1.1.11</ecNumber>
    </recommendedName>
</protein>
<keyword evidence="7" id="KW-0063">Aspartyl esterase</keyword>
<dbReference type="InterPro" id="IPR000070">
    <property type="entry name" value="Pectinesterase_cat"/>
</dbReference>
<evidence type="ECO:0000256" key="7">
    <source>
        <dbReference type="ARBA" id="ARBA00023085"/>
    </source>
</evidence>
<dbReference type="EC" id="3.1.1.11" evidence="4"/>
<evidence type="ECO:0000256" key="3">
    <source>
        <dbReference type="ARBA" id="ARBA00008891"/>
    </source>
</evidence>
<evidence type="ECO:0000256" key="5">
    <source>
        <dbReference type="ARBA" id="ARBA00022512"/>
    </source>
</evidence>
<feature type="domain" description="Pectinesterase catalytic" evidence="9">
    <location>
        <begin position="483"/>
        <end position="621"/>
    </location>
</feature>
<keyword evidence="5" id="KW-0134">Cell wall</keyword>
<keyword evidence="11" id="KW-1185">Reference proteome</keyword>
<name>A0ABD1LSG7_9FABA</name>
<dbReference type="Gene3D" id="2.160.20.10">
    <property type="entry name" value="Single-stranded right-handed beta-helix, Pectin lyase-like"/>
    <property type="match status" value="3"/>
</dbReference>
<dbReference type="AlphaFoldDB" id="A0ABD1LSG7"/>